<sequence length="246" mass="27067">MSADFIVVIPARYASTRLPGKPLVDIGGRSMIEWVYESACQAGASEVIIATDDARIKDVCTGIGAHVELTGTHRTGTDRIAEVAQRLSWPDEQIVVNVQGDEPLLPPAVISQTAELLANKPDASISTLFTSITSEEEWLDPNTVKVVADNKNNALYFSRAPIPYPREDGTVETPKRHIGLYAYRVHVLKMLAASESCELERVEKLEQLRALWLGFNILIAEAVEEPPSGVDTPEDLETVRKIFLSE</sequence>
<keyword evidence="2" id="KW-0808">Transferase</keyword>
<dbReference type="HAMAP" id="MF_00057">
    <property type="entry name" value="KdsB"/>
    <property type="match status" value="1"/>
</dbReference>
<keyword evidence="3" id="KW-0548">Nucleotidyltransferase</keyword>
<reference evidence="4" key="1">
    <citation type="submission" date="2018-05" db="EMBL/GenBank/DDBJ databases">
        <authorList>
            <person name="Lanie J.A."/>
            <person name="Ng W.-L."/>
            <person name="Kazmierczak K.M."/>
            <person name="Andrzejewski T.M."/>
            <person name="Davidsen T.M."/>
            <person name="Wayne K.J."/>
            <person name="Tettelin H."/>
            <person name="Glass J.I."/>
            <person name="Rusch D."/>
            <person name="Podicherti R."/>
            <person name="Tsui H.-C.T."/>
            <person name="Winkler M.E."/>
        </authorList>
    </citation>
    <scope>NUCLEOTIDE SEQUENCE</scope>
</reference>
<dbReference type="GO" id="GO:0016020">
    <property type="term" value="C:membrane"/>
    <property type="evidence" value="ECO:0007669"/>
    <property type="project" value="UniProtKB-SubCell"/>
</dbReference>
<evidence type="ECO:0000256" key="3">
    <source>
        <dbReference type="ARBA" id="ARBA00022695"/>
    </source>
</evidence>
<organism evidence="4">
    <name type="scientific">marine metagenome</name>
    <dbReference type="NCBI Taxonomy" id="408172"/>
    <lineage>
        <taxon>unclassified sequences</taxon>
        <taxon>metagenomes</taxon>
        <taxon>ecological metagenomes</taxon>
    </lineage>
</organism>
<dbReference type="GO" id="GO:1901137">
    <property type="term" value="P:carbohydrate derivative biosynthetic process"/>
    <property type="evidence" value="ECO:0007669"/>
    <property type="project" value="UniProtKB-ARBA"/>
</dbReference>
<dbReference type="InterPro" id="IPR004528">
    <property type="entry name" value="KdsB"/>
</dbReference>
<dbReference type="CDD" id="cd02517">
    <property type="entry name" value="CMP-KDO-Synthetase"/>
    <property type="match status" value="1"/>
</dbReference>
<evidence type="ECO:0000256" key="1">
    <source>
        <dbReference type="ARBA" id="ARBA00004370"/>
    </source>
</evidence>
<dbReference type="NCBIfam" id="NF009905">
    <property type="entry name" value="PRK13368.1"/>
    <property type="match status" value="1"/>
</dbReference>
<dbReference type="SUPFAM" id="SSF53448">
    <property type="entry name" value="Nucleotide-diphospho-sugar transferases"/>
    <property type="match status" value="1"/>
</dbReference>
<dbReference type="NCBIfam" id="NF003950">
    <property type="entry name" value="PRK05450.1-3"/>
    <property type="match status" value="1"/>
</dbReference>
<dbReference type="InterPro" id="IPR003329">
    <property type="entry name" value="Cytidylyl_trans"/>
</dbReference>
<dbReference type="Pfam" id="PF02348">
    <property type="entry name" value="CTP_transf_3"/>
    <property type="match status" value="1"/>
</dbReference>
<dbReference type="GO" id="GO:0005829">
    <property type="term" value="C:cytosol"/>
    <property type="evidence" value="ECO:0007669"/>
    <property type="project" value="TreeGrafter"/>
</dbReference>
<dbReference type="FunFam" id="3.90.550.10:FF:000011">
    <property type="entry name" value="3-deoxy-manno-octulosonate cytidylyltransferase"/>
    <property type="match status" value="1"/>
</dbReference>
<evidence type="ECO:0000313" key="4">
    <source>
        <dbReference type="EMBL" id="SVA77545.1"/>
    </source>
</evidence>
<dbReference type="NCBIfam" id="TIGR00466">
    <property type="entry name" value="kdsB"/>
    <property type="match status" value="1"/>
</dbReference>
<gene>
    <name evidence="4" type="ORF">METZ01_LOCUS130399</name>
</gene>
<evidence type="ECO:0008006" key="5">
    <source>
        <dbReference type="Google" id="ProtNLM"/>
    </source>
</evidence>
<evidence type="ECO:0000256" key="2">
    <source>
        <dbReference type="ARBA" id="ARBA00022679"/>
    </source>
</evidence>
<dbReference type="GO" id="GO:0008690">
    <property type="term" value="F:3-deoxy-manno-octulosonate cytidylyltransferase activity"/>
    <property type="evidence" value="ECO:0007669"/>
    <property type="project" value="InterPro"/>
</dbReference>
<dbReference type="GO" id="GO:0044281">
    <property type="term" value="P:small molecule metabolic process"/>
    <property type="evidence" value="ECO:0007669"/>
    <property type="project" value="UniProtKB-ARBA"/>
</dbReference>
<dbReference type="EMBL" id="UINC01018457">
    <property type="protein sequence ID" value="SVA77545.1"/>
    <property type="molecule type" value="Genomic_DNA"/>
</dbReference>
<dbReference type="PANTHER" id="PTHR42866:SF2">
    <property type="entry name" value="3-DEOXY-MANNO-OCTULOSONATE CYTIDYLYLTRANSFERASE, MITOCHONDRIAL"/>
    <property type="match status" value="1"/>
</dbReference>
<name>A0A381YKK2_9ZZZZ</name>
<accession>A0A381YKK2</accession>
<comment type="subcellular location">
    <subcellularLocation>
        <location evidence="1">Membrane</location>
    </subcellularLocation>
</comment>
<proteinExistence type="inferred from homology"/>
<dbReference type="AlphaFoldDB" id="A0A381YKK2"/>
<dbReference type="Gene3D" id="3.90.550.10">
    <property type="entry name" value="Spore Coat Polysaccharide Biosynthesis Protein SpsA, Chain A"/>
    <property type="match status" value="1"/>
</dbReference>
<dbReference type="NCBIfam" id="NF003952">
    <property type="entry name" value="PRK05450.1-5"/>
    <property type="match status" value="1"/>
</dbReference>
<dbReference type="InterPro" id="IPR029044">
    <property type="entry name" value="Nucleotide-diphossugar_trans"/>
</dbReference>
<protein>
    <recommendedName>
        <fullName evidence="5">3-deoxy-manno-octulosonate cytidylyltransferase</fullName>
    </recommendedName>
</protein>
<dbReference type="PANTHER" id="PTHR42866">
    <property type="entry name" value="3-DEOXY-MANNO-OCTULOSONATE CYTIDYLYLTRANSFERASE"/>
    <property type="match status" value="1"/>
</dbReference>